<feature type="transmembrane region" description="Helical" evidence="6">
    <location>
        <begin position="17"/>
        <end position="37"/>
    </location>
</feature>
<dbReference type="InterPro" id="IPR027022">
    <property type="entry name" value="ABC_permease_BceB-typ"/>
</dbReference>
<evidence type="ECO:0000256" key="6">
    <source>
        <dbReference type="SAM" id="Phobius"/>
    </source>
</evidence>
<dbReference type="EMBL" id="VSSQ01003334">
    <property type="protein sequence ID" value="MPM20213.1"/>
    <property type="molecule type" value="Genomic_DNA"/>
</dbReference>
<dbReference type="PIRSF" id="PIRSF018968">
    <property type="entry name" value="ABC_permease_BceB"/>
    <property type="match status" value="1"/>
</dbReference>
<keyword evidence="4 6" id="KW-1133">Transmembrane helix</keyword>
<evidence type="ECO:0000313" key="8">
    <source>
        <dbReference type="EMBL" id="MPM20213.1"/>
    </source>
</evidence>
<reference evidence="8" key="1">
    <citation type="submission" date="2019-08" db="EMBL/GenBank/DDBJ databases">
        <authorList>
            <person name="Kucharzyk K."/>
            <person name="Murdoch R.W."/>
            <person name="Higgins S."/>
            <person name="Loffler F."/>
        </authorList>
    </citation>
    <scope>NUCLEOTIDE SEQUENCE</scope>
</reference>
<dbReference type="PANTHER" id="PTHR46795:SF3">
    <property type="entry name" value="ABC TRANSPORTER PERMEASE"/>
    <property type="match status" value="1"/>
</dbReference>
<keyword evidence="5 6" id="KW-0472">Membrane</keyword>
<feature type="transmembrane region" description="Helical" evidence="6">
    <location>
        <begin position="150"/>
        <end position="183"/>
    </location>
</feature>
<dbReference type="InterPro" id="IPR052536">
    <property type="entry name" value="ABC-4_Integral_Memb_Prot"/>
</dbReference>
<dbReference type="AlphaFoldDB" id="A0A644Y0Z9"/>
<dbReference type="GO" id="GO:0005886">
    <property type="term" value="C:plasma membrane"/>
    <property type="evidence" value="ECO:0007669"/>
    <property type="project" value="UniProtKB-SubCell"/>
</dbReference>
<dbReference type="InterPro" id="IPR003838">
    <property type="entry name" value="ABC3_permease_C"/>
</dbReference>
<comment type="caution">
    <text evidence="8">The sequence shown here is derived from an EMBL/GenBank/DDBJ whole genome shotgun (WGS) entry which is preliminary data.</text>
</comment>
<keyword evidence="3 6" id="KW-0812">Transmembrane</keyword>
<dbReference type="Pfam" id="PF02687">
    <property type="entry name" value="FtsX"/>
    <property type="match status" value="1"/>
</dbReference>
<dbReference type="GO" id="GO:0055085">
    <property type="term" value="P:transmembrane transport"/>
    <property type="evidence" value="ECO:0007669"/>
    <property type="project" value="InterPro"/>
</dbReference>
<evidence type="ECO:0000256" key="4">
    <source>
        <dbReference type="ARBA" id="ARBA00022989"/>
    </source>
</evidence>
<gene>
    <name evidence="8" type="primary">bceB_3</name>
    <name evidence="8" type="ORF">SDC9_66642</name>
</gene>
<proteinExistence type="predicted"/>
<evidence type="ECO:0000256" key="1">
    <source>
        <dbReference type="ARBA" id="ARBA00004651"/>
    </source>
</evidence>
<feature type="transmembrane region" description="Helical" evidence="6">
    <location>
        <begin position="107"/>
        <end position="130"/>
    </location>
</feature>
<keyword evidence="2" id="KW-1003">Cell membrane</keyword>
<feature type="transmembrane region" description="Helical" evidence="6">
    <location>
        <begin position="607"/>
        <end position="628"/>
    </location>
</feature>
<evidence type="ECO:0000256" key="2">
    <source>
        <dbReference type="ARBA" id="ARBA00022475"/>
    </source>
</evidence>
<organism evidence="8">
    <name type="scientific">bioreactor metagenome</name>
    <dbReference type="NCBI Taxonomy" id="1076179"/>
    <lineage>
        <taxon>unclassified sequences</taxon>
        <taxon>metagenomes</taxon>
        <taxon>ecological metagenomes</taxon>
    </lineage>
</organism>
<feature type="domain" description="ABC3 transporter permease C-terminal" evidence="7">
    <location>
        <begin position="63"/>
        <end position="184"/>
    </location>
</feature>
<protein>
    <submittedName>
        <fullName evidence="8">Bacitracin export permease protein BceB</fullName>
    </submittedName>
</protein>
<evidence type="ECO:0000256" key="5">
    <source>
        <dbReference type="ARBA" id="ARBA00023136"/>
    </source>
</evidence>
<feature type="transmembrane region" description="Helical" evidence="6">
    <location>
        <begin position="204"/>
        <end position="224"/>
    </location>
</feature>
<sequence>MYSKIALNNVKKSFKDYTIYFLTLTLSVCIFYSFNSIESQKAIIEIGKSDLELMDSVITIIGLISLFVSFIQGLLILYANNFLIKKRKKEFGIYMSLGMGTKKISKILVLETFFVGLLSLLSGLILGIIFSQVLSLLTSQLFDIPMNEYIFIISFSAILKTVLYFSIIFILVIIFNTFIISRYKIIDMLNASRKNEAVKLKNPIVYIVTFIISIIIIIIAYTYVIESGLDASNKLFIKSIILGVFGTFLLFFGLAGFALNLIKMNKNVYFKKLNIFILNQINNKVNTNFISMSVICLMLFFTIGMLSTGISFKNALEKSLENNTPFDASAKMNVSEDDEIKSISQSIKKLGYDFDNNEKYVEYTVYSSKSDMKKLLNGKIKEEDSTRLNKIEAYGSNIITISDYNKIRDLDGKNKINLNENEVLLISNNNKVINILNDILKYNRDLTIDDINCTVKNSKIITDALYTSVMDINMFTLIVNERLLKSIELENYTFSSININYSDELREKSEEKYSKLFKGFLEGKGNYKYGFILGTTKDQAYLENKGMTTTILFVGIYLGIVFLISSMAILSLQQLSEASDSIERYKSLKRIGSTDSMINKTIFAQTMIHFTLPLGLAFIHSTVAIYVITEFIKMFGRPNIGVSSIATALIFLVIYLGYFYATYVGYKNIVKTQIK</sequence>
<evidence type="ECO:0000256" key="3">
    <source>
        <dbReference type="ARBA" id="ARBA00022692"/>
    </source>
</evidence>
<feature type="transmembrane region" description="Helical" evidence="6">
    <location>
        <begin position="640"/>
        <end position="661"/>
    </location>
</feature>
<feature type="transmembrane region" description="Helical" evidence="6">
    <location>
        <begin position="551"/>
        <end position="572"/>
    </location>
</feature>
<name>A0A644Y0Z9_9ZZZZ</name>
<comment type="subcellular location">
    <subcellularLocation>
        <location evidence="1">Cell membrane</location>
        <topology evidence="1">Multi-pass membrane protein</topology>
    </subcellularLocation>
</comment>
<evidence type="ECO:0000259" key="7">
    <source>
        <dbReference type="Pfam" id="PF02687"/>
    </source>
</evidence>
<accession>A0A644Y0Z9</accession>
<feature type="transmembrane region" description="Helical" evidence="6">
    <location>
        <begin position="57"/>
        <end position="79"/>
    </location>
</feature>
<dbReference type="PANTHER" id="PTHR46795">
    <property type="entry name" value="ABC TRANSPORTER PERMEASE-RELATED-RELATED"/>
    <property type="match status" value="1"/>
</dbReference>
<feature type="transmembrane region" description="Helical" evidence="6">
    <location>
        <begin position="289"/>
        <end position="312"/>
    </location>
</feature>
<feature type="transmembrane region" description="Helical" evidence="6">
    <location>
        <begin position="236"/>
        <end position="262"/>
    </location>
</feature>